<gene>
    <name evidence="1" type="ORF">Q7514_24435</name>
</gene>
<evidence type="ECO:0000313" key="1">
    <source>
        <dbReference type="EMBL" id="MEE2060672.1"/>
    </source>
</evidence>
<keyword evidence="2" id="KW-1185">Reference proteome</keyword>
<dbReference type="RefSeq" id="WP_330135858.1">
    <property type="nucleotide sequence ID" value="NZ_JAUTXY010000014.1"/>
</dbReference>
<evidence type="ECO:0008006" key="3">
    <source>
        <dbReference type="Google" id="ProtNLM"/>
    </source>
</evidence>
<proteinExistence type="predicted"/>
<organism evidence="1 2">
    <name type="scientific">Rhodococcus artemisiae</name>
    <dbReference type="NCBI Taxonomy" id="714159"/>
    <lineage>
        <taxon>Bacteria</taxon>
        <taxon>Bacillati</taxon>
        <taxon>Actinomycetota</taxon>
        <taxon>Actinomycetes</taxon>
        <taxon>Mycobacteriales</taxon>
        <taxon>Nocardiaceae</taxon>
        <taxon>Rhodococcus</taxon>
    </lineage>
</organism>
<comment type="caution">
    <text evidence="1">The sequence shown here is derived from an EMBL/GenBank/DDBJ whole genome shotgun (WGS) entry which is preliminary data.</text>
</comment>
<dbReference type="EMBL" id="JAUTXY010000014">
    <property type="protein sequence ID" value="MEE2060672.1"/>
    <property type="molecule type" value="Genomic_DNA"/>
</dbReference>
<protein>
    <recommendedName>
        <fullName evidence="3">Winged helix DNA-binding protein</fullName>
    </recommendedName>
</protein>
<accession>A0ABU7LIF4</accession>
<evidence type="ECO:0000313" key="2">
    <source>
        <dbReference type="Proteomes" id="UP001336020"/>
    </source>
</evidence>
<reference evidence="1 2" key="1">
    <citation type="submission" date="2023-07" db="EMBL/GenBank/DDBJ databases">
        <authorList>
            <person name="Girao M."/>
            <person name="Carvalho M.F."/>
        </authorList>
    </citation>
    <scope>NUCLEOTIDE SEQUENCE [LARGE SCALE GENOMIC DNA]</scope>
    <source>
        <strain evidence="1 2">YIM65754</strain>
    </source>
</reference>
<dbReference type="Proteomes" id="UP001336020">
    <property type="component" value="Unassembled WGS sequence"/>
</dbReference>
<sequence length="370" mass="42131">MTANALLAGPRGRRLLLEFAREADRATQQNYDRSTFNSAVFYAAHNLDPNPGVLYGPGADEPLPDITPDEVARRLATVPLPEVTEAVLRSALGMAVDNARYWQEPEGEDILAATAPMRRELRRVADHIAQSSHVEWWSTEVARDDQWSVGWGDSAESFMQEPPEQRPLTDRLVAWRNRIVEQEVQAERERPRDPKANYSGEWWSFPWEARCSARSFDDGLPAGVLFVEDSMGWERAFARRMPVPAEIEVFEIDVTDAWADLCRRYPLEVTAQKRHDWYRATGRDGRWVMPDWSRVADAYGGVHLTVRGYLAAAGTAIDVDDDTASVIAGWAPDETHWLTDAVRPDSDVVEWVLDDARERWRRKTARTSKR</sequence>
<name>A0ABU7LIF4_9NOCA</name>